<evidence type="ECO:0000313" key="2">
    <source>
        <dbReference type="Proteomes" id="UP000027195"/>
    </source>
</evidence>
<gene>
    <name evidence="1" type="ORF">BOTBODRAFT_52457</name>
</gene>
<dbReference type="InParanoid" id="A0A067MRQ7"/>
<name>A0A067MRQ7_BOTB1</name>
<protein>
    <submittedName>
        <fullName evidence="1">Uncharacterized protein</fullName>
    </submittedName>
</protein>
<organism evidence="1 2">
    <name type="scientific">Botryobasidium botryosum (strain FD-172 SS1)</name>
    <dbReference type="NCBI Taxonomy" id="930990"/>
    <lineage>
        <taxon>Eukaryota</taxon>
        <taxon>Fungi</taxon>
        <taxon>Dikarya</taxon>
        <taxon>Basidiomycota</taxon>
        <taxon>Agaricomycotina</taxon>
        <taxon>Agaricomycetes</taxon>
        <taxon>Cantharellales</taxon>
        <taxon>Botryobasidiaceae</taxon>
        <taxon>Botryobasidium</taxon>
    </lineage>
</organism>
<keyword evidence="2" id="KW-1185">Reference proteome</keyword>
<dbReference type="AlphaFoldDB" id="A0A067MRQ7"/>
<dbReference type="Proteomes" id="UP000027195">
    <property type="component" value="Unassembled WGS sequence"/>
</dbReference>
<dbReference type="EMBL" id="KL198021">
    <property type="protein sequence ID" value="KDQ18418.1"/>
    <property type="molecule type" value="Genomic_DNA"/>
</dbReference>
<accession>A0A067MRQ7</accession>
<reference evidence="2" key="1">
    <citation type="journal article" date="2014" name="Proc. Natl. Acad. Sci. U.S.A.">
        <title>Extensive sampling of basidiomycete genomes demonstrates inadequacy of the white-rot/brown-rot paradigm for wood decay fungi.</title>
        <authorList>
            <person name="Riley R."/>
            <person name="Salamov A.A."/>
            <person name="Brown D.W."/>
            <person name="Nagy L.G."/>
            <person name="Floudas D."/>
            <person name="Held B.W."/>
            <person name="Levasseur A."/>
            <person name="Lombard V."/>
            <person name="Morin E."/>
            <person name="Otillar R."/>
            <person name="Lindquist E.A."/>
            <person name="Sun H."/>
            <person name="LaButti K.M."/>
            <person name="Schmutz J."/>
            <person name="Jabbour D."/>
            <person name="Luo H."/>
            <person name="Baker S.E."/>
            <person name="Pisabarro A.G."/>
            <person name="Walton J.D."/>
            <person name="Blanchette R.A."/>
            <person name="Henrissat B."/>
            <person name="Martin F."/>
            <person name="Cullen D."/>
            <person name="Hibbett D.S."/>
            <person name="Grigoriev I.V."/>
        </authorList>
    </citation>
    <scope>NUCLEOTIDE SEQUENCE [LARGE SCALE GENOMIC DNA]</scope>
    <source>
        <strain evidence="2">FD-172 SS1</strain>
    </source>
</reference>
<evidence type="ECO:0000313" key="1">
    <source>
        <dbReference type="EMBL" id="KDQ18418.1"/>
    </source>
</evidence>
<sequence>MGEWVRENGGESETMGEGVSVSTNAGEACGYAYDPVLFICASHCCCYECVPAVLLSPMRAQRAQSWVGVWPVRMAVVCRLSFVVRRPWPSFVVCRSSSVAVTRRVRRPSSPFVAVPLPAFVRSFVCRSRWPMSSLFVCCSPPAVCCRLVLTYAVIVRHLRVM</sequence>
<dbReference type="HOGENOM" id="CLU_1635114_0_0_1"/>
<proteinExistence type="predicted"/>